<evidence type="ECO:0000256" key="3">
    <source>
        <dbReference type="RuleBase" id="RU362132"/>
    </source>
</evidence>
<dbReference type="InterPro" id="IPR012001">
    <property type="entry name" value="Thiamin_PyroP_enz_TPP-bd_dom"/>
</dbReference>
<dbReference type="STRING" id="1834516.BL253_38025"/>
<dbReference type="GO" id="GO:0050660">
    <property type="term" value="F:flavin adenine dinucleotide binding"/>
    <property type="evidence" value="ECO:0007669"/>
    <property type="project" value="TreeGrafter"/>
</dbReference>
<dbReference type="InterPro" id="IPR011766">
    <property type="entry name" value="TPP_enzyme_TPP-bd"/>
</dbReference>
<dbReference type="GO" id="GO:0003984">
    <property type="term" value="F:acetolactate synthase activity"/>
    <property type="evidence" value="ECO:0007669"/>
    <property type="project" value="TreeGrafter"/>
</dbReference>
<evidence type="ECO:0000259" key="6">
    <source>
        <dbReference type="Pfam" id="PF02776"/>
    </source>
</evidence>
<dbReference type="Pfam" id="PF02776">
    <property type="entry name" value="TPP_enzyme_N"/>
    <property type="match status" value="1"/>
</dbReference>
<evidence type="ECO:0000256" key="1">
    <source>
        <dbReference type="ARBA" id="ARBA00007812"/>
    </source>
</evidence>
<dbReference type="PANTHER" id="PTHR18968:SF13">
    <property type="entry name" value="ACETOLACTATE SYNTHASE CATALYTIC SUBUNIT, MITOCHONDRIAL"/>
    <property type="match status" value="1"/>
</dbReference>
<accession>A0A1V2HYT6</accession>
<feature type="domain" description="Thiamine pyrophosphate enzyme TPP-binding" evidence="5">
    <location>
        <begin position="386"/>
        <end position="530"/>
    </location>
</feature>
<dbReference type="GO" id="GO:0000287">
    <property type="term" value="F:magnesium ion binding"/>
    <property type="evidence" value="ECO:0007669"/>
    <property type="project" value="InterPro"/>
</dbReference>
<dbReference type="GO" id="GO:0005948">
    <property type="term" value="C:acetolactate synthase complex"/>
    <property type="evidence" value="ECO:0007669"/>
    <property type="project" value="TreeGrafter"/>
</dbReference>
<evidence type="ECO:0000259" key="4">
    <source>
        <dbReference type="Pfam" id="PF00205"/>
    </source>
</evidence>
<dbReference type="CDD" id="cd07035">
    <property type="entry name" value="TPP_PYR_POX_like"/>
    <property type="match status" value="1"/>
</dbReference>
<keyword evidence="8" id="KW-1185">Reference proteome</keyword>
<dbReference type="CDD" id="cd00568">
    <property type="entry name" value="TPP_enzymes"/>
    <property type="match status" value="1"/>
</dbReference>
<reference evidence="8" key="1">
    <citation type="submission" date="2016-10" db="EMBL/GenBank/DDBJ databases">
        <title>Frankia sp. NRRL B-16386 Genome sequencing.</title>
        <authorList>
            <person name="Ghodhbane-Gtari F."/>
            <person name="Swanson E."/>
            <person name="Gueddou A."/>
            <person name="Hezbri K."/>
            <person name="Ktari K."/>
            <person name="Nouioui I."/>
            <person name="Morris K."/>
            <person name="Simpson S."/>
            <person name="Abebe-Akele F."/>
            <person name="Thomas K."/>
            <person name="Gtari M."/>
            <person name="Tisa L.S."/>
        </authorList>
    </citation>
    <scope>NUCLEOTIDE SEQUENCE [LARGE SCALE GENOMIC DNA]</scope>
    <source>
        <strain evidence="8">NRRL B-16386</strain>
    </source>
</reference>
<dbReference type="Gene3D" id="3.40.50.1220">
    <property type="entry name" value="TPP-binding domain"/>
    <property type="match status" value="1"/>
</dbReference>
<proteinExistence type="inferred from homology"/>
<dbReference type="InterPro" id="IPR045229">
    <property type="entry name" value="TPP_enz"/>
</dbReference>
<dbReference type="GO" id="GO:0009099">
    <property type="term" value="P:L-valine biosynthetic process"/>
    <property type="evidence" value="ECO:0007669"/>
    <property type="project" value="TreeGrafter"/>
</dbReference>
<feature type="domain" description="Thiamine pyrophosphate enzyme central" evidence="4">
    <location>
        <begin position="184"/>
        <end position="316"/>
    </location>
</feature>
<sequence>MLVREAIGRFLGEQGVRVAFGVVGSGNFHVTGALVAAGARFVAARHEGGAVCMADGYARMSGEVGVLSVHQGPGFTNAMTGLAEAAKSATPLLVLAPEATDERSNFFVDQAAMAAAVGAVPIRVRSPRTALADAARAYATARNLGRTVVLGVPIDVQDEELPEGPVPVVPAAAKPPVAHLSDAAQLAETLLHARRPVFIAGRGARSPRAAAAIRELADQTGALLATSAVARGLFRGDPWDLDVSGGFASPLAAELIRAADVIVGFGCALNMWTMRHGTLIGPEATVVQIDSDPARLGRGRPVHLGLWGGVEETASQVAGIIDILRKGRPASQPGYRDQALAARIAAERRWERVPYDDLSTSTLIDPRTLSIELNRMLPAERVVSIDSGNFMGWPSMYLDVPDENGFCFTQAFQSIGLGLATGIGAAIAQPDRLPVVGTGDGGFMMGISELDTAARLRLPLVVIVYNDSAYGAEVHHFTDGAPLDTVTFPDTDIAAIARGHGCTGVTVRSVGDLDAVKGWLADRSGPLVIDAKIVPMASWWLREAFGH</sequence>
<dbReference type="Proteomes" id="UP000188929">
    <property type="component" value="Unassembled WGS sequence"/>
</dbReference>
<protein>
    <submittedName>
        <fullName evidence="7">Acetolactate synthase</fullName>
    </submittedName>
</protein>
<dbReference type="InterPro" id="IPR029061">
    <property type="entry name" value="THDP-binding"/>
</dbReference>
<dbReference type="OrthoDB" id="3203527at2"/>
<name>A0A1V2HYT6_9ACTN</name>
<dbReference type="Pfam" id="PF02775">
    <property type="entry name" value="TPP_enzyme_C"/>
    <property type="match status" value="1"/>
</dbReference>
<dbReference type="GO" id="GO:0030976">
    <property type="term" value="F:thiamine pyrophosphate binding"/>
    <property type="evidence" value="ECO:0007669"/>
    <property type="project" value="InterPro"/>
</dbReference>
<keyword evidence="2 3" id="KW-0786">Thiamine pyrophosphate</keyword>
<feature type="domain" description="Thiamine pyrophosphate enzyme N-terminal TPP-binding" evidence="6">
    <location>
        <begin position="3"/>
        <end position="100"/>
    </location>
</feature>
<dbReference type="Pfam" id="PF00205">
    <property type="entry name" value="TPP_enzyme_M"/>
    <property type="match status" value="1"/>
</dbReference>
<dbReference type="GO" id="GO:0009097">
    <property type="term" value="P:isoleucine biosynthetic process"/>
    <property type="evidence" value="ECO:0007669"/>
    <property type="project" value="TreeGrafter"/>
</dbReference>
<comment type="similarity">
    <text evidence="1 3">Belongs to the TPP enzyme family.</text>
</comment>
<dbReference type="InterPro" id="IPR012000">
    <property type="entry name" value="Thiamin_PyroP_enz_cen_dom"/>
</dbReference>
<organism evidence="7 8">
    <name type="scientific">Pseudofrankia asymbiotica</name>
    <dbReference type="NCBI Taxonomy" id="1834516"/>
    <lineage>
        <taxon>Bacteria</taxon>
        <taxon>Bacillati</taxon>
        <taxon>Actinomycetota</taxon>
        <taxon>Actinomycetes</taxon>
        <taxon>Frankiales</taxon>
        <taxon>Frankiaceae</taxon>
        <taxon>Pseudofrankia</taxon>
    </lineage>
</organism>
<dbReference type="Gene3D" id="3.40.50.970">
    <property type="match status" value="2"/>
</dbReference>
<dbReference type="PANTHER" id="PTHR18968">
    <property type="entry name" value="THIAMINE PYROPHOSPHATE ENZYMES"/>
    <property type="match status" value="1"/>
</dbReference>
<gene>
    <name evidence="7" type="ORF">BL253_38025</name>
</gene>
<dbReference type="RefSeq" id="WP_076823103.1">
    <property type="nucleotide sequence ID" value="NZ_MOMC01000155.1"/>
</dbReference>
<evidence type="ECO:0000313" key="8">
    <source>
        <dbReference type="Proteomes" id="UP000188929"/>
    </source>
</evidence>
<evidence type="ECO:0000313" key="7">
    <source>
        <dbReference type="EMBL" id="ONH21756.1"/>
    </source>
</evidence>
<dbReference type="AlphaFoldDB" id="A0A1V2HYT6"/>
<evidence type="ECO:0000259" key="5">
    <source>
        <dbReference type="Pfam" id="PF02775"/>
    </source>
</evidence>
<comment type="caution">
    <text evidence="7">The sequence shown here is derived from an EMBL/GenBank/DDBJ whole genome shotgun (WGS) entry which is preliminary data.</text>
</comment>
<dbReference type="SUPFAM" id="SSF52518">
    <property type="entry name" value="Thiamin diphosphate-binding fold (THDP-binding)"/>
    <property type="match status" value="2"/>
</dbReference>
<dbReference type="EMBL" id="MOMC01000155">
    <property type="protein sequence ID" value="ONH21756.1"/>
    <property type="molecule type" value="Genomic_DNA"/>
</dbReference>
<evidence type="ECO:0000256" key="2">
    <source>
        <dbReference type="ARBA" id="ARBA00023052"/>
    </source>
</evidence>
<dbReference type="InterPro" id="IPR029035">
    <property type="entry name" value="DHS-like_NAD/FAD-binding_dom"/>
</dbReference>
<dbReference type="SUPFAM" id="SSF52467">
    <property type="entry name" value="DHS-like NAD/FAD-binding domain"/>
    <property type="match status" value="1"/>
</dbReference>